<evidence type="ECO:0000259" key="1">
    <source>
        <dbReference type="SMART" id="SM00421"/>
    </source>
</evidence>
<reference evidence="2 3" key="1">
    <citation type="submission" date="2019-01" db="EMBL/GenBank/DDBJ databases">
        <title>Sphingorhabdus lacus sp.nov., isolated from an oligotrophic freshwater lake.</title>
        <authorList>
            <person name="Park M."/>
        </authorList>
    </citation>
    <scope>NUCLEOTIDE SEQUENCE [LARGE SCALE GENOMIC DNA]</scope>
    <source>
        <strain evidence="2 3">IMCC26285</strain>
    </source>
</reference>
<dbReference type="Proteomes" id="UP000471147">
    <property type="component" value="Unassembled WGS sequence"/>
</dbReference>
<keyword evidence="3" id="KW-1185">Reference proteome</keyword>
<name>A0A6I4LZ84_9SPHN</name>
<dbReference type="EMBL" id="SDWJ01000002">
    <property type="protein sequence ID" value="MVZ98209.1"/>
    <property type="molecule type" value="Genomic_DNA"/>
</dbReference>
<feature type="domain" description="HTH luxR-type" evidence="1">
    <location>
        <begin position="283"/>
        <end position="340"/>
    </location>
</feature>
<dbReference type="GO" id="GO:0003677">
    <property type="term" value="F:DNA binding"/>
    <property type="evidence" value="ECO:0007669"/>
    <property type="project" value="InterPro"/>
</dbReference>
<evidence type="ECO:0000313" key="2">
    <source>
        <dbReference type="EMBL" id="MVZ98209.1"/>
    </source>
</evidence>
<organism evidence="2 3">
    <name type="scientific">Sphingorhabdus profundilacus</name>
    <dbReference type="NCBI Taxonomy" id="2509718"/>
    <lineage>
        <taxon>Bacteria</taxon>
        <taxon>Pseudomonadati</taxon>
        <taxon>Pseudomonadota</taxon>
        <taxon>Alphaproteobacteria</taxon>
        <taxon>Sphingomonadales</taxon>
        <taxon>Sphingomonadaceae</taxon>
        <taxon>Sphingorhabdus</taxon>
    </lineage>
</organism>
<protein>
    <submittedName>
        <fullName evidence="2">Helix-turn-helix transcriptional regulator</fullName>
    </submittedName>
</protein>
<dbReference type="OrthoDB" id="7855389at2"/>
<comment type="caution">
    <text evidence="2">The sequence shown here is derived from an EMBL/GenBank/DDBJ whole genome shotgun (WGS) entry which is preliminary data.</text>
</comment>
<dbReference type="InterPro" id="IPR016032">
    <property type="entry name" value="Sig_transdc_resp-reg_C-effctor"/>
</dbReference>
<dbReference type="Gene3D" id="1.10.10.10">
    <property type="entry name" value="Winged helix-like DNA-binding domain superfamily/Winged helix DNA-binding domain"/>
    <property type="match status" value="1"/>
</dbReference>
<dbReference type="AlphaFoldDB" id="A0A6I4LZ84"/>
<evidence type="ECO:0000313" key="3">
    <source>
        <dbReference type="Proteomes" id="UP000471147"/>
    </source>
</evidence>
<proteinExistence type="predicted"/>
<dbReference type="GO" id="GO:0006355">
    <property type="term" value="P:regulation of DNA-templated transcription"/>
    <property type="evidence" value="ECO:0007669"/>
    <property type="project" value="InterPro"/>
</dbReference>
<dbReference type="InterPro" id="IPR036388">
    <property type="entry name" value="WH-like_DNA-bd_sf"/>
</dbReference>
<sequence length="348" mass="38037">MFEAPLWDGFLNKLLAKTGSDAVKLLFQPSDEERIIELSAGNAVVLEERMLPEGGRRIGDAIAFRSMRPNRVYAQEELLDLAEAKRPDIPSLTGSSAPLKQLRAVRVTETGGLDLWLLCSGGKNIGSATSALLAALAPHLQIALRSHAALERERFRSSITGQAFDRLKMGWLSLDTGCHIIDATDNLDQLFQWGSVLRRGRYDRLVPASPSIDRALTSLVKSFAANSDARPQAFNLSKDPWVEMLVTPHQSQNFAGSRTPVAIVYISGDRRSQADRCDQLVDLFGLLPSEARLAWMLAQATSISEAADALGLTVETARNYSKKIYAKTGARGHAELVRIILTSVLAIS</sequence>
<dbReference type="SMART" id="SM00421">
    <property type="entry name" value="HTH_LUXR"/>
    <property type="match status" value="1"/>
</dbReference>
<dbReference type="SUPFAM" id="SSF46894">
    <property type="entry name" value="C-terminal effector domain of the bipartite response regulators"/>
    <property type="match status" value="1"/>
</dbReference>
<dbReference type="InterPro" id="IPR000792">
    <property type="entry name" value="Tscrpt_reg_LuxR_C"/>
</dbReference>
<accession>A0A6I4LZ84</accession>
<gene>
    <name evidence="2" type="ORF">EUU23_10940</name>
</gene>